<protein>
    <recommendedName>
        <fullName evidence="3">SWIM-type domain-containing protein</fullName>
    </recommendedName>
</protein>
<dbReference type="Pfam" id="PF18717">
    <property type="entry name" value="CxC4"/>
    <property type="match status" value="1"/>
</dbReference>
<dbReference type="Proteomes" id="UP000521943">
    <property type="component" value="Unassembled WGS sequence"/>
</dbReference>
<evidence type="ECO:0000256" key="2">
    <source>
        <dbReference type="SAM" id="MobiDB-lite"/>
    </source>
</evidence>
<dbReference type="AlphaFoldDB" id="A0A8H6I1X0"/>
<dbReference type="PROSITE" id="PS50966">
    <property type="entry name" value="ZF_SWIM"/>
    <property type="match status" value="1"/>
</dbReference>
<comment type="caution">
    <text evidence="4">The sequence shown here is derived from an EMBL/GenBank/DDBJ whole genome shotgun (WGS) entry which is preliminary data.</text>
</comment>
<reference evidence="4 5" key="1">
    <citation type="submission" date="2020-07" db="EMBL/GenBank/DDBJ databases">
        <title>Comparative genomics of pyrophilous fungi reveals a link between fire events and developmental genes.</title>
        <authorList>
            <consortium name="DOE Joint Genome Institute"/>
            <person name="Steindorff A.S."/>
            <person name="Carver A."/>
            <person name="Calhoun S."/>
            <person name="Stillman K."/>
            <person name="Liu H."/>
            <person name="Lipzen A."/>
            <person name="Pangilinan J."/>
            <person name="Labutti K."/>
            <person name="Bruns T.D."/>
            <person name="Grigoriev I.V."/>
        </authorList>
    </citation>
    <scope>NUCLEOTIDE SEQUENCE [LARGE SCALE GENOMIC DNA]</scope>
    <source>
        <strain evidence="4 5">CBS 144469</strain>
    </source>
</reference>
<evidence type="ECO:0000259" key="3">
    <source>
        <dbReference type="PROSITE" id="PS50966"/>
    </source>
</evidence>
<accession>A0A8H6I1X0</accession>
<dbReference type="OrthoDB" id="5598737at2759"/>
<evidence type="ECO:0000256" key="1">
    <source>
        <dbReference type="PROSITE-ProRule" id="PRU00325"/>
    </source>
</evidence>
<gene>
    <name evidence="4" type="ORF">DFP72DRAFT_1008043</name>
</gene>
<dbReference type="EMBL" id="JACGCI010000026">
    <property type="protein sequence ID" value="KAF6756412.1"/>
    <property type="molecule type" value="Genomic_DNA"/>
</dbReference>
<evidence type="ECO:0000313" key="4">
    <source>
        <dbReference type="EMBL" id="KAF6756412.1"/>
    </source>
</evidence>
<name>A0A8H6I1X0_9AGAR</name>
<feature type="compositionally biased region" description="Basic residues" evidence="2">
    <location>
        <begin position="21"/>
        <end position="41"/>
    </location>
</feature>
<dbReference type="InterPro" id="IPR007527">
    <property type="entry name" value="Znf_SWIM"/>
</dbReference>
<keyword evidence="1" id="KW-0863">Zinc-finger</keyword>
<dbReference type="GO" id="GO:0008270">
    <property type="term" value="F:zinc ion binding"/>
    <property type="evidence" value="ECO:0007669"/>
    <property type="project" value="UniProtKB-KW"/>
</dbReference>
<sequence length="946" mass="106858">MSSPPFRTRIRLPPVDETGVPRKRIKLHHPPTKTITPKRKERKAEHVGRVQIKATKTRAPTLPHALTTDHEITAVSPPPTSPCRGESPVTSSTTPPFHDTLMYSEMPQNSEGNDVPQACLDMPLLPGKFVEAVLDGYCGFDEIAEGLFVVNGWDSKRCEPTPHWYHLQRVKERNIAVCTCPQAQSHPNDKCLHVLYLEIEGFPDEKDIPYYNERLPIPFDIYPTINGNYLSTYSVPARSMPTVRNRAIVQFEGKKGISGTWSCTKDRSASGCYHINLTRQFLENKLGVVGAASNTTGGLQFDQSRIRSPRRKTAISYLQRPPPLWACVTDDEKSQNRFGFDESITHLPLGASDACTCNRQSQYNPDPFLNSTTTECIIYGLSAAHSATISLQKCQLCKRRDIGPDGRSLGVFNWNNMILVSEELLDDYTASFIASETPFTAYATVVSRRYQTRQSSRPFLHHKVFLEVWFAYIVLVDLDLRNKNTICPKCGPTPETTIWDGVTLAFDRRRLQASMEPPTTLSEHSVNRSNVKYITNQQCITTKEIRKLIRSVIASPVSSLPAELSESDDDTTDQPPETAQGAAKKARERKEEKLRKEREGNVARIVLHLQSISVGLAQLFNSWYGLAAIRARREVPAPYDRLFHQLAAEESVLQMMNRPALSDLLKFVSEPCRATLYNLLVIPSVYDVARHELETSGSLRADTIEAFRWLAHRGQEVLKSLLKNGVLPPACEGTFDFSAQSIEEKHWTLSGSRYTTKQLRYRPRYDNLRHDQSKEAEGGINKKRGICSKFFSQYKESSQTGGIMCIWCPHSICYGFHCIPKGEGRNDVFSALYTHWEKAPKRVIYDFACALGPYCLTREPEFFLDTEFMIDSFHAKDHTKCAPATFLATYSAANPELTSINTSAAECGNSGIRRIRKSVSYMSQDRAIIYTHVYLALWNRTCIQRL</sequence>
<organism evidence="4 5">
    <name type="scientific">Ephemerocybe angulata</name>
    <dbReference type="NCBI Taxonomy" id="980116"/>
    <lineage>
        <taxon>Eukaryota</taxon>
        <taxon>Fungi</taxon>
        <taxon>Dikarya</taxon>
        <taxon>Basidiomycota</taxon>
        <taxon>Agaricomycotina</taxon>
        <taxon>Agaricomycetes</taxon>
        <taxon>Agaricomycetidae</taxon>
        <taxon>Agaricales</taxon>
        <taxon>Agaricineae</taxon>
        <taxon>Psathyrellaceae</taxon>
        <taxon>Ephemerocybe</taxon>
    </lineage>
</organism>
<dbReference type="InterPro" id="IPR040648">
    <property type="entry name" value="HMGXB3_CxC4"/>
</dbReference>
<feature type="region of interest" description="Disordered" evidence="2">
    <location>
        <begin position="1"/>
        <end position="48"/>
    </location>
</feature>
<evidence type="ECO:0000313" key="5">
    <source>
        <dbReference type="Proteomes" id="UP000521943"/>
    </source>
</evidence>
<proteinExistence type="predicted"/>
<keyword evidence="1" id="KW-0862">Zinc</keyword>
<keyword evidence="1" id="KW-0479">Metal-binding</keyword>
<keyword evidence="5" id="KW-1185">Reference proteome</keyword>
<feature type="domain" description="SWIM-type" evidence="3">
    <location>
        <begin position="165"/>
        <end position="202"/>
    </location>
</feature>
<dbReference type="PANTHER" id="PTHR34305:SF1">
    <property type="entry name" value="SWIM-TYPE DOMAIN-CONTAINING PROTEIN"/>
    <property type="match status" value="1"/>
</dbReference>
<dbReference type="PANTHER" id="PTHR34305">
    <property type="entry name" value="EXPRESSED PROTEIN"/>
    <property type="match status" value="1"/>
</dbReference>
<feature type="region of interest" description="Disordered" evidence="2">
    <location>
        <begin position="560"/>
        <end position="595"/>
    </location>
</feature>
<feature type="region of interest" description="Disordered" evidence="2">
    <location>
        <begin position="72"/>
        <end position="113"/>
    </location>
</feature>